<proteinExistence type="predicted"/>
<sequence>MVSFLFAKADTMDATGGTSVDGAAALMSGGTGSCGMTVDAGSVAVTVPESAAAGSALKAPTEAVSATLLRVIQAMRNSGVELVDRGLS</sequence>
<evidence type="ECO:0000313" key="1">
    <source>
        <dbReference type="EMBL" id="GII56866.1"/>
    </source>
</evidence>
<comment type="caution">
    <text evidence="1">The sequence shown here is derived from an EMBL/GenBank/DDBJ whole genome shotgun (WGS) entry which is preliminary data.</text>
</comment>
<organism evidence="1 2">
    <name type="scientific">Planotetraspora thailandica</name>
    <dbReference type="NCBI Taxonomy" id="487172"/>
    <lineage>
        <taxon>Bacteria</taxon>
        <taxon>Bacillati</taxon>
        <taxon>Actinomycetota</taxon>
        <taxon>Actinomycetes</taxon>
        <taxon>Streptosporangiales</taxon>
        <taxon>Streptosporangiaceae</taxon>
        <taxon>Planotetraspora</taxon>
    </lineage>
</organism>
<keyword evidence="2" id="KW-1185">Reference proteome</keyword>
<reference evidence="1" key="1">
    <citation type="submission" date="2021-01" db="EMBL/GenBank/DDBJ databases">
        <title>Whole genome shotgun sequence of Planotetraspora thailandica NBRC 104271.</title>
        <authorList>
            <person name="Komaki H."/>
            <person name="Tamura T."/>
        </authorList>
    </citation>
    <scope>NUCLEOTIDE SEQUENCE</scope>
    <source>
        <strain evidence="1">NBRC 104271</strain>
    </source>
</reference>
<name>A0A8J3V8J9_9ACTN</name>
<dbReference type="EMBL" id="BOOR01000042">
    <property type="protein sequence ID" value="GII56866.1"/>
    <property type="molecule type" value="Genomic_DNA"/>
</dbReference>
<protein>
    <submittedName>
        <fullName evidence="1">Uncharacterized protein</fullName>
    </submittedName>
</protein>
<dbReference type="AlphaFoldDB" id="A0A8J3V8J9"/>
<evidence type="ECO:0000313" key="2">
    <source>
        <dbReference type="Proteomes" id="UP000605992"/>
    </source>
</evidence>
<dbReference type="Proteomes" id="UP000605992">
    <property type="component" value="Unassembled WGS sequence"/>
</dbReference>
<accession>A0A8J3V8J9</accession>
<gene>
    <name evidence="1" type="ORF">Pth03_52550</name>
</gene>